<protein>
    <recommendedName>
        <fullName evidence="2">Myb/SANT-like DNA-binding domain-containing protein</fullName>
    </recommendedName>
</protein>
<name>A0A2J7QFS2_9NEOP</name>
<organism evidence="3 4">
    <name type="scientific">Cryptotermes secundus</name>
    <dbReference type="NCBI Taxonomy" id="105785"/>
    <lineage>
        <taxon>Eukaryota</taxon>
        <taxon>Metazoa</taxon>
        <taxon>Ecdysozoa</taxon>
        <taxon>Arthropoda</taxon>
        <taxon>Hexapoda</taxon>
        <taxon>Insecta</taxon>
        <taxon>Pterygota</taxon>
        <taxon>Neoptera</taxon>
        <taxon>Polyneoptera</taxon>
        <taxon>Dictyoptera</taxon>
        <taxon>Blattodea</taxon>
        <taxon>Blattoidea</taxon>
        <taxon>Termitoidae</taxon>
        <taxon>Kalotermitidae</taxon>
        <taxon>Cryptotermitinae</taxon>
        <taxon>Cryptotermes</taxon>
    </lineage>
</organism>
<dbReference type="PANTHER" id="PTHR47595">
    <property type="entry name" value="HEAT SHOCK 70 KDA PROTEIN 14"/>
    <property type="match status" value="1"/>
</dbReference>
<dbReference type="AlphaFoldDB" id="A0A2J7QFS2"/>
<comment type="caution">
    <text evidence="3">The sequence shown here is derived from an EMBL/GenBank/DDBJ whole genome shotgun (WGS) entry which is preliminary data.</text>
</comment>
<dbReference type="Pfam" id="PF13837">
    <property type="entry name" value="Myb_DNA-bind_4"/>
    <property type="match status" value="1"/>
</dbReference>
<feature type="compositionally biased region" description="Polar residues" evidence="1">
    <location>
        <begin position="260"/>
        <end position="272"/>
    </location>
</feature>
<dbReference type="InParanoid" id="A0A2J7QFS2"/>
<dbReference type="EMBL" id="NEVH01014852">
    <property type="protein sequence ID" value="PNF27434.1"/>
    <property type="molecule type" value="Genomic_DNA"/>
</dbReference>
<dbReference type="Proteomes" id="UP000235965">
    <property type="component" value="Unassembled WGS sequence"/>
</dbReference>
<feature type="compositionally biased region" description="Polar residues" evidence="1">
    <location>
        <begin position="177"/>
        <end position="187"/>
    </location>
</feature>
<evidence type="ECO:0000313" key="3">
    <source>
        <dbReference type="EMBL" id="PNF27434.1"/>
    </source>
</evidence>
<evidence type="ECO:0000256" key="1">
    <source>
        <dbReference type="SAM" id="MobiDB-lite"/>
    </source>
</evidence>
<evidence type="ECO:0000259" key="2">
    <source>
        <dbReference type="Pfam" id="PF13837"/>
    </source>
</evidence>
<proteinExistence type="predicted"/>
<feature type="region of interest" description="Disordered" evidence="1">
    <location>
        <begin position="168"/>
        <end position="210"/>
    </location>
</feature>
<feature type="compositionally biased region" description="Basic residues" evidence="1">
    <location>
        <begin position="195"/>
        <end position="209"/>
    </location>
</feature>
<dbReference type="OrthoDB" id="6081971at2759"/>
<feature type="region of interest" description="Disordered" evidence="1">
    <location>
        <begin position="260"/>
        <end position="305"/>
    </location>
</feature>
<reference evidence="3 4" key="1">
    <citation type="submission" date="2017-12" db="EMBL/GenBank/DDBJ databases">
        <title>Hemimetabolous genomes reveal molecular basis of termite eusociality.</title>
        <authorList>
            <person name="Harrison M.C."/>
            <person name="Jongepier E."/>
            <person name="Robertson H.M."/>
            <person name="Arning N."/>
            <person name="Bitard-Feildel T."/>
            <person name="Chao H."/>
            <person name="Childers C.P."/>
            <person name="Dinh H."/>
            <person name="Doddapaneni H."/>
            <person name="Dugan S."/>
            <person name="Gowin J."/>
            <person name="Greiner C."/>
            <person name="Han Y."/>
            <person name="Hu H."/>
            <person name="Hughes D.S.T."/>
            <person name="Huylmans A.-K."/>
            <person name="Kemena C."/>
            <person name="Kremer L.P.M."/>
            <person name="Lee S.L."/>
            <person name="Lopez-Ezquerra A."/>
            <person name="Mallet L."/>
            <person name="Monroy-Kuhn J.M."/>
            <person name="Moser A."/>
            <person name="Murali S.C."/>
            <person name="Muzny D.M."/>
            <person name="Otani S."/>
            <person name="Piulachs M.-D."/>
            <person name="Poelchau M."/>
            <person name="Qu J."/>
            <person name="Schaub F."/>
            <person name="Wada-Katsumata A."/>
            <person name="Worley K.C."/>
            <person name="Xie Q."/>
            <person name="Ylla G."/>
            <person name="Poulsen M."/>
            <person name="Gibbs R.A."/>
            <person name="Schal C."/>
            <person name="Richards S."/>
            <person name="Belles X."/>
            <person name="Korb J."/>
            <person name="Bornberg-Bauer E."/>
        </authorList>
    </citation>
    <scope>NUCLEOTIDE SEQUENCE [LARGE SCALE GENOMIC DNA]</scope>
    <source>
        <tissue evidence="3">Whole body</tissue>
    </source>
</reference>
<feature type="compositionally biased region" description="Polar residues" evidence="1">
    <location>
        <begin position="285"/>
        <end position="305"/>
    </location>
</feature>
<dbReference type="PANTHER" id="PTHR47595:SF1">
    <property type="entry name" value="MYB_SANT-LIKE DNA-BINDING DOMAIN-CONTAINING PROTEIN"/>
    <property type="match status" value="1"/>
</dbReference>
<evidence type="ECO:0000313" key="4">
    <source>
        <dbReference type="Proteomes" id="UP000235965"/>
    </source>
</evidence>
<gene>
    <name evidence="3" type="ORF">B7P43_G16902</name>
</gene>
<feature type="domain" description="Myb/SANT-like DNA-binding" evidence="2">
    <location>
        <begin position="12"/>
        <end position="97"/>
    </location>
</feature>
<dbReference type="Gene3D" id="1.10.10.60">
    <property type="entry name" value="Homeodomain-like"/>
    <property type="match status" value="1"/>
</dbReference>
<dbReference type="InterPro" id="IPR044822">
    <property type="entry name" value="Myb_DNA-bind_4"/>
</dbReference>
<sequence>MASSGRKKRSLTEEETSVLLDLWADDRIQAKFNNYFRHNLIWEDIALRMRGMGYNRSGKECYNRVGNLKKIFARKKRDFETGVADATDWTYWSHLETLFKSIPSSSQAVNEDEDFSDQFLKVEESVCDDDYAEEENQGEGYKEEELMMNGNTASAMSDSLAVLMGDLDGEDDDEEFSTQQSQMITVQPSPSPSPRIKKKPAIKKSKRRAHSDDYYIKQLIENDKQMLRNQQRQLQLDEQVSTAALQFFSVMTAYLNKVNSTMQPPTSKDSTVPSPPGLSKLPSDTEPSPQAQTTQKSDSVAPQTVRQVKRLCTTDISQNPMCNGVSYLKKR</sequence>
<keyword evidence="4" id="KW-1185">Reference proteome</keyword>
<accession>A0A2J7QFS2</accession>